<dbReference type="GeneID" id="36573284"/>
<evidence type="ECO:0000313" key="3">
    <source>
        <dbReference type="Proteomes" id="UP000241818"/>
    </source>
</evidence>
<dbReference type="InParanoid" id="A0A2T3B0Z7"/>
<organism evidence="2 3">
    <name type="scientific">Amorphotheca resinae ATCC 22711</name>
    <dbReference type="NCBI Taxonomy" id="857342"/>
    <lineage>
        <taxon>Eukaryota</taxon>
        <taxon>Fungi</taxon>
        <taxon>Dikarya</taxon>
        <taxon>Ascomycota</taxon>
        <taxon>Pezizomycotina</taxon>
        <taxon>Leotiomycetes</taxon>
        <taxon>Helotiales</taxon>
        <taxon>Amorphothecaceae</taxon>
        <taxon>Amorphotheca</taxon>
    </lineage>
</organism>
<dbReference type="AlphaFoldDB" id="A0A2T3B0Z7"/>
<dbReference type="EMBL" id="KZ679012">
    <property type="protein sequence ID" value="PSS17076.1"/>
    <property type="molecule type" value="Genomic_DNA"/>
</dbReference>
<keyword evidence="3" id="KW-1185">Reference proteome</keyword>
<accession>A0A2T3B0Z7</accession>
<evidence type="ECO:0000256" key="1">
    <source>
        <dbReference type="SAM" id="MobiDB-lite"/>
    </source>
</evidence>
<evidence type="ECO:0000313" key="2">
    <source>
        <dbReference type="EMBL" id="PSS17076.1"/>
    </source>
</evidence>
<sequence length="221" mass="24777">MVIFISSHLISSPLLSFHDPALPTYPSANYRTDRQTDRQDGVQYQRENIRFVLSHPSNEQLLRSRICCRASKGSRTHVSKCQRIKCPLCVAWVLLGTEYVLLCMGSWLRGLRLPSFSPIPIFQIPLPFASSSSSSPLLSQTALQGRACLGPMLYVQSSTRTAVVSQWPFPPRASRSSSLAPRGSLHRSQPERWSTPKRSLAGELGIFCIFWSGTWAQRNGR</sequence>
<reference evidence="2 3" key="1">
    <citation type="journal article" date="2018" name="New Phytol.">
        <title>Comparative genomics and transcriptomics depict ericoid mycorrhizal fungi as versatile saprotrophs and plant mutualists.</title>
        <authorList>
            <person name="Martino E."/>
            <person name="Morin E."/>
            <person name="Grelet G.A."/>
            <person name="Kuo A."/>
            <person name="Kohler A."/>
            <person name="Daghino S."/>
            <person name="Barry K.W."/>
            <person name="Cichocki N."/>
            <person name="Clum A."/>
            <person name="Dockter R.B."/>
            <person name="Hainaut M."/>
            <person name="Kuo R.C."/>
            <person name="LaButti K."/>
            <person name="Lindahl B.D."/>
            <person name="Lindquist E.A."/>
            <person name="Lipzen A."/>
            <person name="Khouja H.R."/>
            <person name="Magnuson J."/>
            <person name="Murat C."/>
            <person name="Ohm R.A."/>
            <person name="Singer S.W."/>
            <person name="Spatafora J.W."/>
            <person name="Wang M."/>
            <person name="Veneault-Fourrey C."/>
            <person name="Henrissat B."/>
            <person name="Grigoriev I.V."/>
            <person name="Martin F.M."/>
            <person name="Perotto S."/>
        </authorList>
    </citation>
    <scope>NUCLEOTIDE SEQUENCE [LARGE SCALE GENOMIC DNA]</scope>
    <source>
        <strain evidence="2 3">ATCC 22711</strain>
    </source>
</reference>
<name>A0A2T3B0Z7_AMORE</name>
<feature type="compositionally biased region" description="Low complexity" evidence="1">
    <location>
        <begin position="172"/>
        <end position="183"/>
    </location>
</feature>
<protein>
    <submittedName>
        <fullName evidence="2">Uncharacterized protein</fullName>
    </submittedName>
</protein>
<feature type="region of interest" description="Disordered" evidence="1">
    <location>
        <begin position="170"/>
        <end position="196"/>
    </location>
</feature>
<dbReference type="RefSeq" id="XP_024720584.1">
    <property type="nucleotide sequence ID" value="XM_024865203.1"/>
</dbReference>
<dbReference type="Proteomes" id="UP000241818">
    <property type="component" value="Unassembled WGS sequence"/>
</dbReference>
<proteinExistence type="predicted"/>
<gene>
    <name evidence="2" type="ORF">M430DRAFT_252011</name>
</gene>